<evidence type="ECO:0000256" key="3">
    <source>
        <dbReference type="ARBA" id="ARBA00022801"/>
    </source>
</evidence>
<evidence type="ECO:0000256" key="2">
    <source>
        <dbReference type="ARBA" id="ARBA00022670"/>
    </source>
</evidence>
<dbReference type="InterPro" id="IPR000209">
    <property type="entry name" value="Peptidase_S8/S53_dom"/>
</dbReference>
<evidence type="ECO:0000256" key="4">
    <source>
        <dbReference type="ARBA" id="ARBA00022825"/>
    </source>
</evidence>
<dbReference type="STRING" id="1121959.SAMN02746009_00938"/>
<feature type="active site" description="Charge relay system" evidence="5">
    <location>
        <position position="461"/>
    </location>
</feature>
<dbReference type="InterPro" id="IPR036852">
    <property type="entry name" value="Peptidase_S8/S53_dom_sf"/>
</dbReference>
<dbReference type="GO" id="GO:0006508">
    <property type="term" value="P:proteolysis"/>
    <property type="evidence" value="ECO:0007669"/>
    <property type="project" value="UniProtKB-KW"/>
</dbReference>
<accession>A0A1M6SPN6</accession>
<evidence type="ECO:0000313" key="8">
    <source>
        <dbReference type="EMBL" id="SHK46587.1"/>
    </source>
</evidence>
<dbReference type="InterPro" id="IPR015500">
    <property type="entry name" value="Peptidase_S8_subtilisin-rel"/>
</dbReference>
<protein>
    <submittedName>
        <fullName evidence="8">Serine protease, subtilisin family</fullName>
    </submittedName>
</protein>
<sequence>MRTSTLPAALLAVLLAGCQHQADEQLTPQPEADPATALTSQQLDEQIMSRLRETGKYDWNQATAHVVWSALTRSDYVLSVGYQPAGHRGALPDDAATNPAWQQARAQVLALILAEEQKAHPELTAEKLVAYEENVLPVLDVTVRELSTIKALRASGLVRYAEPMGYEPNRPDAYKGAAALSSSGCGSNTATAGLVAGADYTVLSGGSKSSWNQADQYHGIRSAWNQSTGRGVKILIIDSGSSDTQENLGAAFNQGQSTGRTIERLVTLPRSSVFGISYGDAETPNDGCGHGTSMAGAAAAPRGTDGASVGIAYNANLITVRAAEDVFLDASREVKGVSDAYILAGNRADVRIISMSMGRLTSSSQMLDAIRYAYGRGKLIFCAAGTSFDWSAGIVGVIYPASLPEAVAVTGVKDNLTTRCDECHTGSDVEFIVVMQRTSVDRRPLTLAMSGDAPSTVGGSSVATASMAGMTAVVWAKYPSETRAQIMSRLVAASSNRNARSSSFGWGRVNVAAAVGALPL</sequence>
<dbReference type="SUPFAM" id="SSF52743">
    <property type="entry name" value="Subtilisin-like"/>
    <property type="match status" value="1"/>
</dbReference>
<dbReference type="Proteomes" id="UP000183947">
    <property type="component" value="Unassembled WGS sequence"/>
</dbReference>
<keyword evidence="4 5" id="KW-0720">Serine protease</keyword>
<dbReference type="GO" id="GO:0004252">
    <property type="term" value="F:serine-type endopeptidase activity"/>
    <property type="evidence" value="ECO:0007669"/>
    <property type="project" value="UniProtKB-UniRule"/>
</dbReference>
<dbReference type="PROSITE" id="PS51892">
    <property type="entry name" value="SUBTILASE"/>
    <property type="match status" value="1"/>
</dbReference>
<dbReference type="InterPro" id="IPR050131">
    <property type="entry name" value="Peptidase_S8_subtilisin-like"/>
</dbReference>
<feature type="chain" id="PRO_5012635792" evidence="6">
    <location>
        <begin position="23"/>
        <end position="520"/>
    </location>
</feature>
<dbReference type="EMBL" id="FRAS01000003">
    <property type="protein sequence ID" value="SHK46587.1"/>
    <property type="molecule type" value="Genomic_DNA"/>
</dbReference>
<dbReference type="PROSITE" id="PS51257">
    <property type="entry name" value="PROKAR_LIPOPROTEIN"/>
    <property type="match status" value="1"/>
</dbReference>
<feature type="active site" description="Charge relay system" evidence="5">
    <location>
        <position position="290"/>
    </location>
</feature>
<keyword evidence="6" id="KW-0732">Signal</keyword>
<comment type="similarity">
    <text evidence="1 5">Belongs to the peptidase S8 family.</text>
</comment>
<dbReference type="Pfam" id="PF00082">
    <property type="entry name" value="Peptidase_S8"/>
    <property type="match status" value="1"/>
</dbReference>
<keyword evidence="2 5" id="KW-0645">Protease</keyword>
<evidence type="ECO:0000259" key="7">
    <source>
        <dbReference type="Pfam" id="PF00082"/>
    </source>
</evidence>
<organism evidence="8 9">
    <name type="scientific">Hymenobacter psychrotolerans DSM 18569</name>
    <dbReference type="NCBI Taxonomy" id="1121959"/>
    <lineage>
        <taxon>Bacteria</taxon>
        <taxon>Pseudomonadati</taxon>
        <taxon>Bacteroidota</taxon>
        <taxon>Cytophagia</taxon>
        <taxon>Cytophagales</taxon>
        <taxon>Hymenobacteraceae</taxon>
        <taxon>Hymenobacter</taxon>
    </lineage>
</organism>
<feature type="domain" description="Peptidase S8/S53" evidence="7">
    <location>
        <begin position="229"/>
        <end position="507"/>
    </location>
</feature>
<dbReference type="CDD" id="cd00306">
    <property type="entry name" value="Peptidases_S8_S53"/>
    <property type="match status" value="1"/>
</dbReference>
<dbReference type="PANTHER" id="PTHR43806">
    <property type="entry name" value="PEPTIDASE S8"/>
    <property type="match status" value="1"/>
</dbReference>
<proteinExistence type="inferred from homology"/>
<dbReference type="PRINTS" id="PR00723">
    <property type="entry name" value="SUBTILISIN"/>
</dbReference>
<evidence type="ECO:0000256" key="6">
    <source>
        <dbReference type="SAM" id="SignalP"/>
    </source>
</evidence>
<feature type="active site" description="Charge relay system" evidence="5">
    <location>
        <position position="238"/>
    </location>
</feature>
<evidence type="ECO:0000256" key="1">
    <source>
        <dbReference type="ARBA" id="ARBA00011073"/>
    </source>
</evidence>
<gene>
    <name evidence="8" type="ORF">SAMN02746009_00938</name>
</gene>
<keyword evidence="9" id="KW-1185">Reference proteome</keyword>
<dbReference type="OrthoDB" id="9798386at2"/>
<dbReference type="PANTHER" id="PTHR43806:SF11">
    <property type="entry name" value="CEREVISIN-RELATED"/>
    <property type="match status" value="1"/>
</dbReference>
<name>A0A1M6SPN6_9BACT</name>
<dbReference type="AlphaFoldDB" id="A0A1M6SPN6"/>
<dbReference type="Gene3D" id="3.40.50.200">
    <property type="entry name" value="Peptidase S8/S53 domain"/>
    <property type="match status" value="1"/>
</dbReference>
<dbReference type="RefSeq" id="WP_073281612.1">
    <property type="nucleotide sequence ID" value="NZ_FRAS01000003.1"/>
</dbReference>
<evidence type="ECO:0000313" key="9">
    <source>
        <dbReference type="Proteomes" id="UP000183947"/>
    </source>
</evidence>
<feature type="signal peptide" evidence="6">
    <location>
        <begin position="1"/>
        <end position="22"/>
    </location>
</feature>
<evidence type="ECO:0000256" key="5">
    <source>
        <dbReference type="PROSITE-ProRule" id="PRU01240"/>
    </source>
</evidence>
<reference evidence="9" key="1">
    <citation type="submission" date="2016-11" db="EMBL/GenBank/DDBJ databases">
        <authorList>
            <person name="Varghese N."/>
            <person name="Submissions S."/>
        </authorList>
    </citation>
    <scope>NUCLEOTIDE SEQUENCE [LARGE SCALE GENOMIC DNA]</scope>
    <source>
        <strain evidence="9">DSM 18569</strain>
    </source>
</reference>
<keyword evidence="3 5" id="KW-0378">Hydrolase</keyword>